<feature type="transmembrane region" description="Helical" evidence="1">
    <location>
        <begin position="64"/>
        <end position="82"/>
    </location>
</feature>
<evidence type="ECO:0000256" key="1">
    <source>
        <dbReference type="SAM" id="Phobius"/>
    </source>
</evidence>
<dbReference type="Proteomes" id="UP001556220">
    <property type="component" value="Unassembled WGS sequence"/>
</dbReference>
<organism evidence="3 4">
    <name type="scientific">Rhodanobacter lycopersici</name>
    <dbReference type="NCBI Taxonomy" id="3162487"/>
    <lineage>
        <taxon>Bacteria</taxon>
        <taxon>Pseudomonadati</taxon>
        <taxon>Pseudomonadota</taxon>
        <taxon>Gammaproteobacteria</taxon>
        <taxon>Lysobacterales</taxon>
        <taxon>Rhodanobacteraceae</taxon>
        <taxon>Rhodanobacter</taxon>
    </lineage>
</organism>
<feature type="transmembrane region" description="Helical" evidence="1">
    <location>
        <begin position="6"/>
        <end position="24"/>
    </location>
</feature>
<keyword evidence="4" id="KW-1185">Reference proteome</keyword>
<keyword evidence="1" id="KW-1133">Transmembrane helix</keyword>
<dbReference type="RefSeq" id="WP_367852512.1">
    <property type="nucleotide sequence ID" value="NZ_JBFOHK010000001.1"/>
</dbReference>
<protein>
    <submittedName>
        <fullName evidence="3">DUF6249 domain-containing protein</fullName>
    </submittedName>
</protein>
<accession>A0ABV3Q9E7</accession>
<keyword evidence="1" id="KW-0812">Transmembrane</keyword>
<feature type="domain" description="DUF6249" evidence="2">
    <location>
        <begin position="5"/>
        <end position="116"/>
    </location>
</feature>
<gene>
    <name evidence="3" type="ORF">ABQJ54_01490</name>
</gene>
<reference evidence="3 4" key="1">
    <citation type="submission" date="2024-06" db="EMBL/GenBank/DDBJ databases">
        <authorList>
            <person name="Woo H."/>
        </authorList>
    </citation>
    <scope>NUCLEOTIDE SEQUENCE [LARGE SCALE GENOMIC DNA]</scope>
    <source>
        <strain evidence="3 4">Si-c</strain>
    </source>
</reference>
<evidence type="ECO:0000259" key="2">
    <source>
        <dbReference type="Pfam" id="PF19762"/>
    </source>
</evidence>
<sequence length="122" mass="13640">MEFLFIPLVVMSAPVLIVLILLRYRYLQTQARYRTLMQLADKGVELPPQLLVEPQVAYCERRRALVLIGGGLGLMAMFLALPGQLDSGLGVDRLWGIGLLPLMTGLGYLASWWLNQRGEVRG</sequence>
<dbReference type="InterPro" id="IPR046216">
    <property type="entry name" value="DUF6249"/>
</dbReference>
<keyword evidence="1" id="KW-0472">Membrane</keyword>
<evidence type="ECO:0000313" key="4">
    <source>
        <dbReference type="Proteomes" id="UP001556220"/>
    </source>
</evidence>
<name>A0ABV3Q9E7_9GAMM</name>
<feature type="transmembrane region" description="Helical" evidence="1">
    <location>
        <begin position="94"/>
        <end position="114"/>
    </location>
</feature>
<dbReference type="Pfam" id="PF19762">
    <property type="entry name" value="DUF6249"/>
    <property type="match status" value="1"/>
</dbReference>
<dbReference type="EMBL" id="JBFOHK010000001">
    <property type="protein sequence ID" value="MEW9570417.1"/>
    <property type="molecule type" value="Genomic_DNA"/>
</dbReference>
<evidence type="ECO:0000313" key="3">
    <source>
        <dbReference type="EMBL" id="MEW9570417.1"/>
    </source>
</evidence>
<proteinExistence type="predicted"/>
<comment type="caution">
    <text evidence="3">The sequence shown here is derived from an EMBL/GenBank/DDBJ whole genome shotgun (WGS) entry which is preliminary data.</text>
</comment>